<dbReference type="EMBL" id="FSRK01000002">
    <property type="protein sequence ID" value="SIO38075.1"/>
    <property type="molecule type" value="Genomic_DNA"/>
</dbReference>
<keyword evidence="3" id="KW-1185">Reference proteome</keyword>
<dbReference type="InterPro" id="IPR009081">
    <property type="entry name" value="PP-bd_ACP"/>
</dbReference>
<gene>
    <name evidence="2" type="ORF">SAMN05444409_3209</name>
</gene>
<dbReference type="Gene3D" id="1.10.1200.10">
    <property type="entry name" value="ACP-like"/>
    <property type="match status" value="1"/>
</dbReference>
<evidence type="ECO:0000259" key="1">
    <source>
        <dbReference type="PROSITE" id="PS50075"/>
    </source>
</evidence>
<dbReference type="RefSeq" id="WP_074236314.1">
    <property type="nucleotide sequence ID" value="NZ_FSRK01000002.1"/>
</dbReference>
<dbReference type="SUPFAM" id="SSF47336">
    <property type="entry name" value="ACP-like"/>
    <property type="match status" value="1"/>
</dbReference>
<dbReference type="PROSITE" id="PS50075">
    <property type="entry name" value="CARRIER"/>
    <property type="match status" value="1"/>
</dbReference>
<accession>A0A1N6J1G3</accession>
<name>A0A1N6J1G3_9FLAO</name>
<feature type="domain" description="Carrier" evidence="1">
    <location>
        <begin position="3"/>
        <end position="76"/>
    </location>
</feature>
<protein>
    <submittedName>
        <fullName evidence="2">Acyl carrier protein</fullName>
    </submittedName>
</protein>
<dbReference type="InterPro" id="IPR036736">
    <property type="entry name" value="ACP-like_sf"/>
</dbReference>
<sequence length="76" mass="8884">MQEKLLTIINSIKKNKFEEPVLEITPEQTLRENLNFDSFDLAELTVKIEEEFGIDIFEDGLVNTINEIYTKLQCFS</sequence>
<dbReference type="Proteomes" id="UP000185207">
    <property type="component" value="Unassembled WGS sequence"/>
</dbReference>
<organism evidence="2 3">
    <name type="scientific">Epilithonimonas zeae</name>
    <dbReference type="NCBI Taxonomy" id="1416779"/>
    <lineage>
        <taxon>Bacteria</taxon>
        <taxon>Pseudomonadati</taxon>
        <taxon>Bacteroidota</taxon>
        <taxon>Flavobacteriia</taxon>
        <taxon>Flavobacteriales</taxon>
        <taxon>Weeksellaceae</taxon>
        <taxon>Chryseobacterium group</taxon>
        <taxon>Epilithonimonas</taxon>
    </lineage>
</organism>
<dbReference type="AlphaFoldDB" id="A0A1N6J1G3"/>
<dbReference type="OrthoDB" id="9804551at2"/>
<dbReference type="Pfam" id="PF00550">
    <property type="entry name" value="PP-binding"/>
    <property type="match status" value="1"/>
</dbReference>
<reference evidence="3" key="1">
    <citation type="submission" date="2016-11" db="EMBL/GenBank/DDBJ databases">
        <authorList>
            <person name="Varghese N."/>
            <person name="Submissions S."/>
        </authorList>
    </citation>
    <scope>NUCLEOTIDE SEQUENCE [LARGE SCALE GENOMIC DNA]</scope>
    <source>
        <strain evidence="3">DSM 27623</strain>
    </source>
</reference>
<evidence type="ECO:0000313" key="3">
    <source>
        <dbReference type="Proteomes" id="UP000185207"/>
    </source>
</evidence>
<dbReference type="STRING" id="1416779.SAMN05444409_3209"/>
<evidence type="ECO:0000313" key="2">
    <source>
        <dbReference type="EMBL" id="SIO38075.1"/>
    </source>
</evidence>
<proteinExistence type="predicted"/>